<evidence type="ECO:0000313" key="2">
    <source>
        <dbReference type="EMBL" id="KXK26241.1"/>
    </source>
</evidence>
<comment type="caution">
    <text evidence="2">The sequence shown here is derived from an EMBL/GenBank/DDBJ whole genome shotgun (WGS) entry which is preliminary data.</text>
</comment>
<dbReference type="PANTHER" id="PTHR21310">
    <property type="entry name" value="AMINOGLYCOSIDE PHOSPHOTRANSFERASE-RELATED-RELATED"/>
    <property type="match status" value="1"/>
</dbReference>
<dbReference type="Proteomes" id="UP000070457">
    <property type="component" value="Unassembled WGS sequence"/>
</dbReference>
<sequence>MQSPKRLLEHFGIEDADLIGAGKESSAYRLKDNRVLKVYGNDASEERVDAEAAFYSVLAAADLPFEVPQVLESGRLEDTLYTIEKFLPGKTFEQLLTDDELLLETAVHELIKAPAHLGRIDLETGDYGHLFPEYAPVPFQAHDWRGFLAGVVKGTVERFSDRFGSVFANTADLTASFTEKLSDLQQAEKSFVHGDFWYPNVLFAQDGSISAVLDLNMELTLRGDWLVDAVSAAVFLRSGAEDLQFDLTRLSSRAFSAAYPDKARQFEVYSLYYAFIFFPYREEDGYLHEWCREQLQALV</sequence>
<dbReference type="InterPro" id="IPR002575">
    <property type="entry name" value="Aminoglycoside_PTrfase"/>
</dbReference>
<name>A0A136LX56_9BACT</name>
<feature type="domain" description="Aminoglycoside phosphotransferase" evidence="1">
    <location>
        <begin position="18"/>
        <end position="239"/>
    </location>
</feature>
<dbReference type="GO" id="GO:0016740">
    <property type="term" value="F:transferase activity"/>
    <property type="evidence" value="ECO:0007669"/>
    <property type="project" value="UniProtKB-KW"/>
</dbReference>
<keyword evidence="2" id="KW-0808">Transferase</keyword>
<dbReference type="EMBL" id="JYNZ01000004">
    <property type="protein sequence ID" value="KXK26241.1"/>
    <property type="molecule type" value="Genomic_DNA"/>
</dbReference>
<dbReference type="Pfam" id="PF01636">
    <property type="entry name" value="APH"/>
    <property type="match status" value="1"/>
</dbReference>
<evidence type="ECO:0000313" key="3">
    <source>
        <dbReference type="Proteomes" id="UP000070457"/>
    </source>
</evidence>
<dbReference type="Gene3D" id="3.30.200.150">
    <property type="match status" value="1"/>
</dbReference>
<organism evidence="2 3">
    <name type="scientific">candidate division WS6 bacterium OLB20</name>
    <dbReference type="NCBI Taxonomy" id="1617426"/>
    <lineage>
        <taxon>Bacteria</taxon>
        <taxon>Candidatus Dojkabacteria</taxon>
    </lineage>
</organism>
<dbReference type="InterPro" id="IPR011009">
    <property type="entry name" value="Kinase-like_dom_sf"/>
</dbReference>
<gene>
    <name evidence="2" type="ORF">TR69_WS6001001236</name>
</gene>
<proteinExistence type="predicted"/>
<dbReference type="SUPFAM" id="SSF56112">
    <property type="entry name" value="Protein kinase-like (PK-like)"/>
    <property type="match status" value="1"/>
</dbReference>
<dbReference type="InterPro" id="IPR051678">
    <property type="entry name" value="AGP_Transferase"/>
</dbReference>
<dbReference type="Gene3D" id="3.90.1200.10">
    <property type="match status" value="1"/>
</dbReference>
<dbReference type="AlphaFoldDB" id="A0A136LX56"/>
<reference evidence="2 3" key="1">
    <citation type="submission" date="2015-02" db="EMBL/GenBank/DDBJ databases">
        <title>Improved understanding of the partial-nitritation anammox process through 23 genomes representing the majority of the microbial community.</title>
        <authorList>
            <person name="Speth D.R."/>
            <person name="In T Zandt M."/>
            <person name="Guerrero Cruz S."/>
            <person name="Jetten M.S."/>
            <person name="Dutilh B.E."/>
        </authorList>
    </citation>
    <scope>NUCLEOTIDE SEQUENCE [LARGE SCALE GENOMIC DNA]</scope>
    <source>
        <strain evidence="2">OLB20</strain>
    </source>
</reference>
<protein>
    <submittedName>
        <fullName evidence="2">Phosphotransferase enzyme family protein</fullName>
    </submittedName>
</protein>
<evidence type="ECO:0000259" key="1">
    <source>
        <dbReference type="Pfam" id="PF01636"/>
    </source>
</evidence>
<dbReference type="STRING" id="1617426.TR69_WS6001001236"/>
<accession>A0A136LX56</accession>